<evidence type="ECO:0000259" key="2">
    <source>
        <dbReference type="SMART" id="SM00829"/>
    </source>
</evidence>
<dbReference type="Gene3D" id="3.90.180.10">
    <property type="entry name" value="Medium-chain alcohol dehydrogenases, catalytic domain"/>
    <property type="match status" value="1"/>
</dbReference>
<feature type="domain" description="Enoyl reductase (ER)" evidence="2">
    <location>
        <begin position="10"/>
        <end position="318"/>
    </location>
</feature>
<dbReference type="InterPro" id="IPR051603">
    <property type="entry name" value="Zinc-ADH_QOR/CCCR"/>
</dbReference>
<dbReference type="InterPro" id="IPR036291">
    <property type="entry name" value="NAD(P)-bd_dom_sf"/>
</dbReference>
<evidence type="ECO:0000256" key="1">
    <source>
        <dbReference type="ARBA" id="ARBA00022857"/>
    </source>
</evidence>
<sequence length="320" mass="32772">MKAIRVHAFGEPKALQLDTVADPKPAPGQVLVKVQAVGINPVETYIRAGQYAKLPDLPYTPGHDAAGTVAAVGEGVDRVAVGDRVYVAGTLSGAYAEMTLADQSKVHPLPDSISFQQGAGIGVPYTTAYHALFQRGHGIAGETVLIHGATGGVGIAALQLAKAAGLTVIATGGTEAGRALLADQGADVVLDHRDPKHMDAALAATGGRGVDVILEMVADANLGVDLPALAHGGRVVVIGSRGDVEINARNLMQRRAQVLGAALALVTPEEYRSAHAAIGAGLRNGSLKPVIARELKLEQAAEAHVSVMEPGARGKIVLVP</sequence>
<protein>
    <submittedName>
        <fullName evidence="3">NADPH2:quinone reductase</fullName>
        <ecNumber evidence="3">1.6.5.5</ecNumber>
    </submittedName>
</protein>
<dbReference type="InterPro" id="IPR011032">
    <property type="entry name" value="GroES-like_sf"/>
</dbReference>
<dbReference type="RefSeq" id="WP_253474061.1">
    <property type="nucleotide sequence ID" value="NZ_JALJXV010000001.1"/>
</dbReference>
<comment type="caution">
    <text evidence="3">The sequence shown here is derived from an EMBL/GenBank/DDBJ whole genome shotgun (WGS) entry which is preliminary data.</text>
</comment>
<keyword evidence="3" id="KW-0560">Oxidoreductase</keyword>
<dbReference type="CDD" id="cd08253">
    <property type="entry name" value="zeta_crystallin"/>
    <property type="match status" value="1"/>
</dbReference>
<evidence type="ECO:0000313" key="3">
    <source>
        <dbReference type="EMBL" id="MCP1673541.1"/>
    </source>
</evidence>
<dbReference type="SUPFAM" id="SSF50129">
    <property type="entry name" value="GroES-like"/>
    <property type="match status" value="1"/>
</dbReference>
<proteinExistence type="predicted"/>
<evidence type="ECO:0000313" key="4">
    <source>
        <dbReference type="Proteomes" id="UP001205843"/>
    </source>
</evidence>
<dbReference type="Gene3D" id="3.40.50.720">
    <property type="entry name" value="NAD(P)-binding Rossmann-like Domain"/>
    <property type="match status" value="1"/>
</dbReference>
<organism evidence="3 4">
    <name type="scientific">Natronocella acetinitrilica</name>
    <dbReference type="NCBI Taxonomy" id="414046"/>
    <lineage>
        <taxon>Bacteria</taxon>
        <taxon>Pseudomonadati</taxon>
        <taxon>Pseudomonadota</taxon>
        <taxon>Gammaproteobacteria</taxon>
        <taxon>Chromatiales</taxon>
        <taxon>Ectothiorhodospiraceae</taxon>
        <taxon>Natronocella</taxon>
    </lineage>
</organism>
<name>A0AAE3G2J5_9GAMM</name>
<dbReference type="Pfam" id="PF08240">
    <property type="entry name" value="ADH_N"/>
    <property type="match status" value="1"/>
</dbReference>
<dbReference type="GO" id="GO:0070402">
    <property type="term" value="F:NADPH binding"/>
    <property type="evidence" value="ECO:0007669"/>
    <property type="project" value="TreeGrafter"/>
</dbReference>
<dbReference type="FunFam" id="3.40.50.720:FF:000244">
    <property type="entry name" value="quinone oxidoreductase"/>
    <property type="match status" value="1"/>
</dbReference>
<dbReference type="EC" id="1.6.5.5" evidence="3"/>
<dbReference type="PANTHER" id="PTHR44154">
    <property type="entry name" value="QUINONE OXIDOREDUCTASE"/>
    <property type="match status" value="1"/>
</dbReference>
<dbReference type="AlphaFoldDB" id="A0AAE3G2J5"/>
<accession>A0AAE3G2J5</accession>
<dbReference type="SMART" id="SM00829">
    <property type="entry name" value="PKS_ER"/>
    <property type="match status" value="1"/>
</dbReference>
<dbReference type="PANTHER" id="PTHR44154:SF1">
    <property type="entry name" value="QUINONE OXIDOREDUCTASE"/>
    <property type="match status" value="1"/>
</dbReference>
<reference evidence="3" key="1">
    <citation type="submission" date="2022-03" db="EMBL/GenBank/DDBJ databases">
        <title>Genomic Encyclopedia of Type Strains, Phase III (KMG-III): the genomes of soil and plant-associated and newly described type strains.</title>
        <authorList>
            <person name="Whitman W."/>
        </authorList>
    </citation>
    <scope>NUCLEOTIDE SEQUENCE</scope>
    <source>
        <strain evidence="3">ANL 6-2</strain>
    </source>
</reference>
<dbReference type="Proteomes" id="UP001205843">
    <property type="component" value="Unassembled WGS sequence"/>
</dbReference>
<dbReference type="GO" id="GO:0003960">
    <property type="term" value="F:quinone reductase (NADPH) activity"/>
    <property type="evidence" value="ECO:0007669"/>
    <property type="project" value="UniProtKB-EC"/>
</dbReference>
<dbReference type="InterPro" id="IPR020843">
    <property type="entry name" value="ER"/>
</dbReference>
<dbReference type="InterPro" id="IPR013154">
    <property type="entry name" value="ADH-like_N"/>
</dbReference>
<gene>
    <name evidence="3" type="ORF">J2T57_000633</name>
</gene>
<dbReference type="Pfam" id="PF00107">
    <property type="entry name" value="ADH_zinc_N"/>
    <property type="match status" value="1"/>
</dbReference>
<dbReference type="SUPFAM" id="SSF51735">
    <property type="entry name" value="NAD(P)-binding Rossmann-fold domains"/>
    <property type="match status" value="1"/>
</dbReference>
<dbReference type="GO" id="GO:0003730">
    <property type="term" value="F:mRNA 3'-UTR binding"/>
    <property type="evidence" value="ECO:0007669"/>
    <property type="project" value="TreeGrafter"/>
</dbReference>
<keyword evidence="4" id="KW-1185">Reference proteome</keyword>
<keyword evidence="1" id="KW-0521">NADP</keyword>
<dbReference type="InterPro" id="IPR013149">
    <property type="entry name" value="ADH-like_C"/>
</dbReference>
<dbReference type="EMBL" id="JALJXV010000001">
    <property type="protein sequence ID" value="MCP1673541.1"/>
    <property type="molecule type" value="Genomic_DNA"/>
</dbReference>
<dbReference type="GO" id="GO:0005829">
    <property type="term" value="C:cytosol"/>
    <property type="evidence" value="ECO:0007669"/>
    <property type="project" value="TreeGrafter"/>
</dbReference>